<dbReference type="Gene3D" id="2.30.42.10">
    <property type="match status" value="1"/>
</dbReference>
<keyword evidence="7" id="KW-1185">Reference proteome</keyword>
<feature type="transmembrane region" description="Helical" evidence="4">
    <location>
        <begin position="12"/>
        <end position="29"/>
    </location>
</feature>
<dbReference type="GO" id="GO:0004252">
    <property type="term" value="F:serine-type endopeptidase activity"/>
    <property type="evidence" value="ECO:0007669"/>
    <property type="project" value="InterPro"/>
</dbReference>
<dbReference type="SUPFAM" id="SSF50156">
    <property type="entry name" value="PDZ domain-like"/>
    <property type="match status" value="1"/>
</dbReference>
<accession>A0A1Z4JRZ4</accession>
<keyword evidence="2" id="KW-0645">Protease</keyword>
<dbReference type="SMART" id="SM00228">
    <property type="entry name" value="PDZ"/>
    <property type="match status" value="1"/>
</dbReference>
<keyword evidence="3" id="KW-0378">Hydrolase</keyword>
<keyword evidence="6" id="KW-0614">Plasmid</keyword>
<protein>
    <submittedName>
        <fullName evidence="6">2-alkenal reductase</fullName>
    </submittedName>
</protein>
<dbReference type="PANTHER" id="PTHR22939">
    <property type="entry name" value="SERINE PROTEASE FAMILY S1C HTRA-RELATED"/>
    <property type="match status" value="1"/>
</dbReference>
<keyword evidence="4" id="KW-0472">Membrane</keyword>
<gene>
    <name evidence="6" type="ORF">NIES2135_63150</name>
</gene>
<feature type="domain" description="PDZ" evidence="5">
    <location>
        <begin position="311"/>
        <end position="389"/>
    </location>
</feature>
<comment type="similarity">
    <text evidence="1">Belongs to the peptidase S1C family.</text>
</comment>
<reference evidence="6 7" key="1">
    <citation type="submission" date="2017-06" db="EMBL/GenBank/DDBJ databases">
        <title>Genome sequencing of cyanobaciteial culture collection at National Institute for Environmental Studies (NIES).</title>
        <authorList>
            <person name="Hirose Y."/>
            <person name="Shimura Y."/>
            <person name="Fujisawa T."/>
            <person name="Nakamura Y."/>
            <person name="Kawachi M."/>
        </authorList>
    </citation>
    <scope>NUCLEOTIDE SEQUENCE [LARGE SCALE GENOMIC DNA]</scope>
    <source>
        <strain evidence="6 7">NIES-2135</strain>
        <plasmid evidence="7">Plasmid Plasmid1 dna</plasmid>
    </source>
</reference>
<dbReference type="InterPro" id="IPR001940">
    <property type="entry name" value="Peptidase_S1C"/>
</dbReference>
<evidence type="ECO:0000256" key="4">
    <source>
        <dbReference type="SAM" id="Phobius"/>
    </source>
</evidence>
<evidence type="ECO:0000256" key="3">
    <source>
        <dbReference type="ARBA" id="ARBA00022801"/>
    </source>
</evidence>
<dbReference type="GO" id="GO:0006508">
    <property type="term" value="P:proteolysis"/>
    <property type="evidence" value="ECO:0007669"/>
    <property type="project" value="UniProtKB-KW"/>
</dbReference>
<dbReference type="InterPro" id="IPR048172">
    <property type="entry name" value="HhoA_HhoB_HtrA-like"/>
</dbReference>
<dbReference type="PRINTS" id="PR00834">
    <property type="entry name" value="PROTEASES2C"/>
</dbReference>
<dbReference type="AlphaFoldDB" id="A0A1Z4JRZ4"/>
<dbReference type="InterPro" id="IPR001478">
    <property type="entry name" value="PDZ"/>
</dbReference>
<evidence type="ECO:0000313" key="6">
    <source>
        <dbReference type="EMBL" id="BAY59438.1"/>
    </source>
</evidence>
<proteinExistence type="inferred from homology"/>
<keyword evidence="4" id="KW-1133">Transmembrane helix</keyword>
<dbReference type="PROSITE" id="PS50106">
    <property type="entry name" value="PDZ"/>
    <property type="match status" value="1"/>
</dbReference>
<dbReference type="PANTHER" id="PTHR22939:SF129">
    <property type="entry name" value="SERINE PROTEASE HTRA2, MITOCHONDRIAL"/>
    <property type="match status" value="1"/>
</dbReference>
<organism evidence="6 7">
    <name type="scientific">Leptolyngbya boryana NIES-2135</name>
    <dbReference type="NCBI Taxonomy" id="1973484"/>
    <lineage>
        <taxon>Bacteria</taxon>
        <taxon>Bacillati</taxon>
        <taxon>Cyanobacteriota</taxon>
        <taxon>Cyanophyceae</taxon>
        <taxon>Leptolyngbyales</taxon>
        <taxon>Leptolyngbyaceae</taxon>
        <taxon>Leptolyngbya group</taxon>
        <taxon>Leptolyngbya</taxon>
    </lineage>
</organism>
<dbReference type="Gene3D" id="2.40.10.120">
    <property type="match status" value="1"/>
</dbReference>
<dbReference type="NCBIfam" id="NF041521">
    <property type="entry name" value="HhoA_HhoB_HtrA"/>
    <property type="match status" value="1"/>
</dbReference>
<dbReference type="EMBL" id="AP018204">
    <property type="protein sequence ID" value="BAY59438.1"/>
    <property type="molecule type" value="Genomic_DNA"/>
</dbReference>
<dbReference type="InterPro" id="IPR036034">
    <property type="entry name" value="PDZ_sf"/>
</dbReference>
<name>A0A1Z4JRZ4_LEPBY</name>
<keyword evidence="4" id="KW-0812">Transmembrane</keyword>
<geneLocation type="plasmid" evidence="6">
    <name>plasmid1</name>
</geneLocation>
<evidence type="ECO:0000256" key="2">
    <source>
        <dbReference type="ARBA" id="ARBA00022670"/>
    </source>
</evidence>
<dbReference type="InterPro" id="IPR009003">
    <property type="entry name" value="Peptidase_S1_PA"/>
</dbReference>
<dbReference type="Proteomes" id="UP000217895">
    <property type="component" value="Plasmid Plasmid1 dna"/>
</dbReference>
<dbReference type="Pfam" id="PF13180">
    <property type="entry name" value="PDZ_2"/>
    <property type="match status" value="1"/>
</dbReference>
<evidence type="ECO:0000256" key="1">
    <source>
        <dbReference type="ARBA" id="ARBA00010541"/>
    </source>
</evidence>
<dbReference type="SUPFAM" id="SSF50494">
    <property type="entry name" value="Trypsin-like serine proteases"/>
    <property type="match status" value="1"/>
</dbReference>
<evidence type="ECO:0000313" key="7">
    <source>
        <dbReference type="Proteomes" id="UP000217895"/>
    </source>
</evidence>
<dbReference type="Pfam" id="PF13365">
    <property type="entry name" value="Trypsin_2"/>
    <property type="match status" value="1"/>
</dbReference>
<sequence>MTKQSRFAWSQILGYGLAGLVGAGVAVVSQRSSISNPSNSAQSTAQSPNMTAINHRLNVTGRGGDGDFVAVAAKKVEPAVVRIDTEQVIQLSKDPALENPILRRFFGMDNAPMPQQRELRRGIGSGFIVDRNGILLTNAHVVKGADKVTVTLIDGRTFQGTVRGTDELMDLAVVKIDPKGQELPVVPLGSSDQVEVGDWAITVGNPLGLNNTVTLGIVSNLSRSSNQVGIPEKRLDFIQTDAAINPGNSGGPLLNKAGEVIGINTAIRSDAQGIGFAIPINTVKAVQPLLADGKSVPYPYLGVQMATITPEIAQMNNRRSDLPFQIPEVAGVLVIQVQPNAPAATAGVRPGDVFVELNGQPITKAEQIQQVLAKSQVGQTLQVKARRGDQTLALSIRVGNLRDATNE</sequence>
<evidence type="ECO:0000259" key="5">
    <source>
        <dbReference type="PROSITE" id="PS50106"/>
    </source>
</evidence>